<keyword evidence="2" id="KW-1185">Reference proteome</keyword>
<dbReference type="Proteomes" id="UP001595596">
    <property type="component" value="Unassembled WGS sequence"/>
</dbReference>
<dbReference type="EMBL" id="JBHRXE010000001">
    <property type="protein sequence ID" value="MFC3567905.1"/>
    <property type="molecule type" value="Genomic_DNA"/>
</dbReference>
<name>A0ABV7RSN6_9RHOB</name>
<gene>
    <name evidence="1" type="ORF">ACFOMP_00355</name>
</gene>
<protein>
    <recommendedName>
        <fullName evidence="3">Lipoprotein</fullName>
    </recommendedName>
</protein>
<accession>A0ABV7RSN6</accession>
<evidence type="ECO:0000313" key="2">
    <source>
        <dbReference type="Proteomes" id="UP001595596"/>
    </source>
</evidence>
<comment type="caution">
    <text evidence="1">The sequence shown here is derived from an EMBL/GenBank/DDBJ whole genome shotgun (WGS) entry which is preliminary data.</text>
</comment>
<sequence>MLRRLRLRLAASAGVAAAVLVGLWLKVEEVRAPQEPPAVVLGQAVDQGRTEITPLSLSLAPPERAGEPGRLLLRARLLNLTGETQFAVFGFPPHPPELAAGGVVWPEPEVTLDRDGEVLAQLHPRLAERVTLAWQLPPDWQRQPGPVSLTFQRQIFKLRDNLYGMSNWLLFQPAGRMAITPQGAP</sequence>
<reference evidence="2" key="1">
    <citation type="journal article" date="2019" name="Int. J. Syst. Evol. Microbiol.">
        <title>The Global Catalogue of Microorganisms (GCM) 10K type strain sequencing project: providing services to taxonomists for standard genome sequencing and annotation.</title>
        <authorList>
            <consortium name="The Broad Institute Genomics Platform"/>
            <consortium name="The Broad Institute Genome Sequencing Center for Infectious Disease"/>
            <person name="Wu L."/>
            <person name="Ma J."/>
        </authorList>
    </citation>
    <scope>NUCLEOTIDE SEQUENCE [LARGE SCALE GENOMIC DNA]</scope>
    <source>
        <strain evidence="2">VKM B-3226</strain>
    </source>
</reference>
<evidence type="ECO:0008006" key="3">
    <source>
        <dbReference type="Google" id="ProtNLM"/>
    </source>
</evidence>
<evidence type="ECO:0000313" key="1">
    <source>
        <dbReference type="EMBL" id="MFC3567905.1"/>
    </source>
</evidence>
<proteinExistence type="predicted"/>
<dbReference type="RefSeq" id="WP_379027392.1">
    <property type="nucleotide sequence ID" value="NZ_JBHRXE010000001.1"/>
</dbReference>
<organism evidence="1 2">
    <name type="scientific">Paracoccus simplex</name>
    <dbReference type="NCBI Taxonomy" id="2086346"/>
    <lineage>
        <taxon>Bacteria</taxon>
        <taxon>Pseudomonadati</taxon>
        <taxon>Pseudomonadota</taxon>
        <taxon>Alphaproteobacteria</taxon>
        <taxon>Rhodobacterales</taxon>
        <taxon>Paracoccaceae</taxon>
        <taxon>Paracoccus</taxon>
    </lineage>
</organism>